<keyword evidence="8" id="KW-0496">Mitochondrion</keyword>
<comment type="caution">
    <text evidence="12">The sequence shown here is derived from an EMBL/GenBank/DDBJ whole genome shotgun (WGS) entry which is preliminary data.</text>
</comment>
<dbReference type="InterPro" id="IPR018108">
    <property type="entry name" value="MCP_transmembrane"/>
</dbReference>
<feature type="repeat" description="Solcar" evidence="10">
    <location>
        <begin position="206"/>
        <end position="334"/>
    </location>
</feature>
<evidence type="ECO:0000256" key="3">
    <source>
        <dbReference type="ARBA" id="ARBA00022448"/>
    </source>
</evidence>
<comment type="subcellular location">
    <subcellularLocation>
        <location evidence="1">Mitochondrion inner membrane</location>
        <topology evidence="1">Multi-pass membrane protein</topology>
    </subcellularLocation>
</comment>
<evidence type="ECO:0000256" key="10">
    <source>
        <dbReference type="PROSITE-ProRule" id="PRU00282"/>
    </source>
</evidence>
<keyword evidence="5" id="KW-0677">Repeat</keyword>
<evidence type="ECO:0008006" key="14">
    <source>
        <dbReference type="Google" id="ProtNLM"/>
    </source>
</evidence>
<keyword evidence="13" id="KW-1185">Reference proteome</keyword>
<evidence type="ECO:0000256" key="9">
    <source>
        <dbReference type="ARBA" id="ARBA00023136"/>
    </source>
</evidence>
<keyword evidence="6" id="KW-0999">Mitochondrion inner membrane</keyword>
<dbReference type="PANTHER" id="PTHR45760:SF2">
    <property type="entry name" value="FI19922P1-RELATED"/>
    <property type="match status" value="1"/>
</dbReference>
<dbReference type="InterPro" id="IPR023395">
    <property type="entry name" value="MCP_dom_sf"/>
</dbReference>
<evidence type="ECO:0000256" key="7">
    <source>
        <dbReference type="ARBA" id="ARBA00022989"/>
    </source>
</evidence>
<dbReference type="PANTHER" id="PTHR45760">
    <property type="entry name" value="FI19922P1-RELATED"/>
    <property type="match status" value="1"/>
</dbReference>
<keyword evidence="3 11" id="KW-0813">Transport</keyword>
<evidence type="ECO:0000313" key="12">
    <source>
        <dbReference type="EMBL" id="KAG2435586.1"/>
    </source>
</evidence>
<evidence type="ECO:0000256" key="11">
    <source>
        <dbReference type="RuleBase" id="RU000488"/>
    </source>
</evidence>
<dbReference type="GO" id="GO:1990542">
    <property type="term" value="P:mitochondrial transmembrane transport"/>
    <property type="evidence" value="ECO:0007669"/>
    <property type="project" value="InterPro"/>
</dbReference>
<dbReference type="Pfam" id="PF00153">
    <property type="entry name" value="Mito_carr"/>
    <property type="match status" value="3"/>
</dbReference>
<keyword evidence="4 10" id="KW-0812">Transmembrane</keyword>
<dbReference type="PROSITE" id="PS50920">
    <property type="entry name" value="SOLCAR"/>
    <property type="match status" value="3"/>
</dbReference>
<dbReference type="SUPFAM" id="SSF103506">
    <property type="entry name" value="Mitochondrial carrier"/>
    <property type="match status" value="1"/>
</dbReference>
<keyword evidence="7" id="KW-1133">Transmembrane helix</keyword>
<dbReference type="InterPro" id="IPR045315">
    <property type="entry name" value="Mtm1-like"/>
</dbReference>
<dbReference type="AlphaFoldDB" id="A0A835T1G7"/>
<feature type="repeat" description="Solcar" evidence="10">
    <location>
        <begin position="94"/>
        <end position="197"/>
    </location>
</feature>
<evidence type="ECO:0000256" key="4">
    <source>
        <dbReference type="ARBA" id="ARBA00022692"/>
    </source>
</evidence>
<name>A0A835T1G7_9CHLO</name>
<feature type="repeat" description="Solcar" evidence="10">
    <location>
        <begin position="363"/>
        <end position="448"/>
    </location>
</feature>
<accession>A0A835T1G7</accession>
<dbReference type="Gene3D" id="1.50.40.10">
    <property type="entry name" value="Mitochondrial carrier domain"/>
    <property type="match status" value="2"/>
</dbReference>
<evidence type="ECO:0000313" key="13">
    <source>
        <dbReference type="Proteomes" id="UP000613740"/>
    </source>
</evidence>
<dbReference type="OrthoDB" id="1747031at2759"/>
<dbReference type="Proteomes" id="UP000613740">
    <property type="component" value="Unassembled WGS sequence"/>
</dbReference>
<comment type="similarity">
    <text evidence="2 11">Belongs to the mitochondrial carrier (TC 2.A.29) family.</text>
</comment>
<organism evidence="12 13">
    <name type="scientific">Chlamydomonas schloesseri</name>
    <dbReference type="NCBI Taxonomy" id="2026947"/>
    <lineage>
        <taxon>Eukaryota</taxon>
        <taxon>Viridiplantae</taxon>
        <taxon>Chlorophyta</taxon>
        <taxon>core chlorophytes</taxon>
        <taxon>Chlorophyceae</taxon>
        <taxon>CS clade</taxon>
        <taxon>Chlamydomonadales</taxon>
        <taxon>Chlamydomonadaceae</taxon>
        <taxon>Chlamydomonas</taxon>
    </lineage>
</organism>
<evidence type="ECO:0000256" key="5">
    <source>
        <dbReference type="ARBA" id="ARBA00022737"/>
    </source>
</evidence>
<protein>
    <recommendedName>
        <fullName evidence="14">Mitochondrial carrier protein</fullName>
    </recommendedName>
</protein>
<keyword evidence="9 10" id="KW-0472">Membrane</keyword>
<reference evidence="12" key="1">
    <citation type="journal article" date="2020" name="bioRxiv">
        <title>Comparative genomics of Chlamydomonas.</title>
        <authorList>
            <person name="Craig R.J."/>
            <person name="Hasan A.R."/>
            <person name="Ness R.W."/>
            <person name="Keightley P.D."/>
        </authorList>
    </citation>
    <scope>NUCLEOTIDE SEQUENCE</scope>
    <source>
        <strain evidence="12">CCAP 11/173</strain>
    </source>
</reference>
<gene>
    <name evidence="12" type="ORF">HYH02_011878</name>
</gene>
<evidence type="ECO:0000256" key="1">
    <source>
        <dbReference type="ARBA" id="ARBA00004448"/>
    </source>
</evidence>
<evidence type="ECO:0000256" key="8">
    <source>
        <dbReference type="ARBA" id="ARBA00023128"/>
    </source>
</evidence>
<dbReference type="GO" id="GO:0005743">
    <property type="term" value="C:mitochondrial inner membrane"/>
    <property type="evidence" value="ECO:0007669"/>
    <property type="project" value="UniProtKB-SubCell"/>
</dbReference>
<proteinExistence type="inferred from homology"/>
<evidence type="ECO:0000256" key="2">
    <source>
        <dbReference type="ARBA" id="ARBA00006375"/>
    </source>
</evidence>
<sequence>MAGASEALRAPELHHRILAAAGASVVSALLVNPLDVVKTRLQASSVVVERPVPSCLLSRLPGRYPVRWARPSTLADCASSKLPAGAVSGCGSGVRPAAQGPGSAVGAPHRPLLATLPMSSCACAVKVADLGPGSLGSAEGCLSAAAPYRPPTATGVLRDILRKEGVAALWRGTDTAMLASIPMVGVYMPLYDHLLGRISSTAPPGLLPYAPVLAGSVARTLAVLLVGPLELVRTRQQGGAAGAGSATTAWGALRETLRDTTATATAGGAGAGAGASAATAATGSGATRPASSAAATAALLRGMPRLWTGVVATLGRDVPFSALYWGMLEPLRGALLQRWQEQQDGQGPAASGGGGGGASSGRAVLAANLIAGSTAGAIAAVVTTPFDVVKTRLQVGDVRQRQTGMQVMRQVLALEGPAGLFKGWGPRAARTAPACAVVVASYEVLKLLL</sequence>
<dbReference type="EMBL" id="JAEHOD010000052">
    <property type="protein sequence ID" value="KAG2435586.1"/>
    <property type="molecule type" value="Genomic_DNA"/>
</dbReference>
<evidence type="ECO:0000256" key="6">
    <source>
        <dbReference type="ARBA" id="ARBA00022792"/>
    </source>
</evidence>